<gene>
    <name evidence="2" type="ORF">Lery_1818</name>
</gene>
<dbReference type="Pfam" id="PF02811">
    <property type="entry name" value="PHP"/>
    <property type="match status" value="1"/>
</dbReference>
<dbReference type="PANTHER" id="PTHR42924:SF3">
    <property type="entry name" value="POLYMERASE_HISTIDINOL PHOSPHATASE N-TERMINAL DOMAIN-CONTAINING PROTEIN"/>
    <property type="match status" value="1"/>
</dbReference>
<dbReference type="Gene3D" id="3.20.20.140">
    <property type="entry name" value="Metal-dependent hydrolases"/>
    <property type="match status" value="1"/>
</dbReference>
<dbReference type="PATRIC" id="fig|448.7.peg.1901"/>
<dbReference type="InterPro" id="IPR052018">
    <property type="entry name" value="PHP_domain"/>
</dbReference>
<dbReference type="GO" id="GO:0035312">
    <property type="term" value="F:5'-3' DNA exonuclease activity"/>
    <property type="evidence" value="ECO:0007669"/>
    <property type="project" value="TreeGrafter"/>
</dbReference>
<dbReference type="CDD" id="cd07438">
    <property type="entry name" value="PHP_HisPPase_AMP"/>
    <property type="match status" value="1"/>
</dbReference>
<dbReference type="Gene3D" id="1.10.150.650">
    <property type="match status" value="1"/>
</dbReference>
<dbReference type="InterPro" id="IPR004013">
    <property type="entry name" value="PHP_dom"/>
</dbReference>
<dbReference type="Proteomes" id="UP000054773">
    <property type="component" value="Unassembled WGS sequence"/>
</dbReference>
<feature type="domain" description="Polymerase/histidinol phosphatase N-terminal" evidence="1">
    <location>
        <begin position="10"/>
        <end position="76"/>
    </location>
</feature>
<dbReference type="SUPFAM" id="SSF89550">
    <property type="entry name" value="PHP domain-like"/>
    <property type="match status" value="1"/>
</dbReference>
<protein>
    <submittedName>
        <fullName evidence="2">Metal dependent phosphoesterase</fullName>
    </submittedName>
</protein>
<evidence type="ECO:0000259" key="1">
    <source>
        <dbReference type="SMART" id="SM00481"/>
    </source>
</evidence>
<evidence type="ECO:0000313" key="3">
    <source>
        <dbReference type="Proteomes" id="UP000054773"/>
    </source>
</evidence>
<dbReference type="PANTHER" id="PTHR42924">
    <property type="entry name" value="EXONUCLEASE"/>
    <property type="match status" value="1"/>
</dbReference>
<name>A0A0W0TLW7_LEGER</name>
<dbReference type="SMART" id="SM00481">
    <property type="entry name" value="POLIIIAc"/>
    <property type="match status" value="1"/>
</dbReference>
<dbReference type="GO" id="GO:0004534">
    <property type="term" value="F:5'-3' RNA exonuclease activity"/>
    <property type="evidence" value="ECO:0007669"/>
    <property type="project" value="TreeGrafter"/>
</dbReference>
<dbReference type="InterPro" id="IPR016195">
    <property type="entry name" value="Pol/histidinol_Pase-like"/>
</dbReference>
<proteinExistence type="predicted"/>
<comment type="caution">
    <text evidence="2">The sequence shown here is derived from an EMBL/GenBank/DDBJ whole genome shotgun (WGS) entry which is preliminary data.</text>
</comment>
<dbReference type="STRING" id="448.Lery_1818"/>
<dbReference type="AlphaFoldDB" id="A0A0W0TLW7"/>
<reference evidence="2 3" key="1">
    <citation type="submission" date="2015-11" db="EMBL/GenBank/DDBJ databases">
        <title>Genomic analysis of 38 Legionella species identifies large and diverse effector repertoires.</title>
        <authorList>
            <person name="Burstein D."/>
            <person name="Amaro F."/>
            <person name="Zusman T."/>
            <person name="Lifshitz Z."/>
            <person name="Cohen O."/>
            <person name="Gilbert J.A."/>
            <person name="Pupko T."/>
            <person name="Shuman H.A."/>
            <person name="Segal G."/>
        </authorList>
    </citation>
    <scope>NUCLEOTIDE SEQUENCE [LARGE SCALE GENOMIC DNA]</scope>
    <source>
        <strain evidence="2 3">SE-32A-C8</strain>
    </source>
</reference>
<evidence type="ECO:0000313" key="2">
    <source>
        <dbReference type="EMBL" id="KTC96612.1"/>
    </source>
</evidence>
<accession>A0A0W0TLW7</accession>
<organism evidence="2 3">
    <name type="scientific">Legionella erythra</name>
    <dbReference type="NCBI Taxonomy" id="448"/>
    <lineage>
        <taxon>Bacteria</taxon>
        <taxon>Pseudomonadati</taxon>
        <taxon>Pseudomonadota</taxon>
        <taxon>Gammaproteobacteria</taxon>
        <taxon>Legionellales</taxon>
        <taxon>Legionellaceae</taxon>
        <taxon>Legionella</taxon>
    </lineage>
</organism>
<dbReference type="InterPro" id="IPR003141">
    <property type="entry name" value="Pol/His_phosphatase_N"/>
</dbReference>
<keyword evidence="3" id="KW-1185">Reference proteome</keyword>
<dbReference type="EMBL" id="LNYA01000028">
    <property type="protein sequence ID" value="KTC96612.1"/>
    <property type="molecule type" value="Genomic_DNA"/>
</dbReference>
<sequence length="284" mass="31195">MSLGPNSLIIDLHCHSHYSDGLHSPDELINQSVAVGVRLLALTDHDTVAGLPALHEAASQHASLTVINGIELSTRWKKYDIHIVGLRIDPQHPELIKLNEKQNESRISRAHEIGQRLALAGIDKAYQKACDLAGHERVGRPHFAQVLVDEGLAVDRQAAFKRFLGRGRMAYIPTPWLSIPEAVAGIMNAGGEAVLAHPLKYNLTRTRLHELINEFKSAGGTGIEVVSGEMTVTQVQEMAGLALRYELLASSGSDYHGAQVSRISLGRQRQLPLNCTPIWQQWTI</sequence>